<accession>A0ACC3S7R4</accession>
<name>A0ACC3S7R4_9PEZI</name>
<organism evidence="1 2">
    <name type="scientific">Zalaria obscura</name>
    <dbReference type="NCBI Taxonomy" id="2024903"/>
    <lineage>
        <taxon>Eukaryota</taxon>
        <taxon>Fungi</taxon>
        <taxon>Dikarya</taxon>
        <taxon>Ascomycota</taxon>
        <taxon>Pezizomycotina</taxon>
        <taxon>Dothideomycetes</taxon>
        <taxon>Dothideomycetidae</taxon>
        <taxon>Dothideales</taxon>
        <taxon>Zalariaceae</taxon>
        <taxon>Zalaria</taxon>
    </lineage>
</organism>
<evidence type="ECO:0000313" key="2">
    <source>
        <dbReference type="Proteomes" id="UP001320706"/>
    </source>
</evidence>
<keyword evidence="2" id="KW-1185">Reference proteome</keyword>
<evidence type="ECO:0000313" key="1">
    <source>
        <dbReference type="EMBL" id="KAK8200923.1"/>
    </source>
</evidence>
<protein>
    <submittedName>
        <fullName evidence="1">Uncharacterized protein</fullName>
    </submittedName>
</protein>
<proteinExistence type="predicted"/>
<comment type="caution">
    <text evidence="1">The sequence shown here is derived from an EMBL/GenBank/DDBJ whole genome shotgun (WGS) entry which is preliminary data.</text>
</comment>
<gene>
    <name evidence="1" type="ORF">M8818_006242</name>
</gene>
<sequence length="450" mass="46573">MKITCKAINDRIKELDFQDCKVRVTNVDSQASDDNIVIQVIGEISNKSAPHRKFTQTFVLAGQTNGYFVLNDIFRYIIEEQDEVVESEELPQDPSAALAPSGFQEPAPSVGETVPETLTSSTEPAAVEQSAAQVDKELEEKVLKEEPAAESAPAAAVNGVASDAEPEAKQSEEAAPPAAQETAAPEATEPEAAVPAETPKDPEPTPAVSPPKAAATPAAAPQKPAAPAVPAVPKSWASLAAAANRSAAPVATPQAAPAAAAPQPKAAAAPAPAPSQSPAPAAAGDPAREASPATTDEWTSVGDNKKQQNRGQAAAGAQEQPQNRAYIKNVHENVDAKDLRSTLEKFGKLTYFDISRQKNCAFVDFETADGYQKALASNPHKIGGTEIVVEERRLKPGSYPYVPGGRGRGGSRGGSTQGQGRGNFQGRGGYAPGRGRGGAASRGRGGAQAA</sequence>
<dbReference type="Proteomes" id="UP001320706">
    <property type="component" value="Unassembled WGS sequence"/>
</dbReference>
<reference evidence="1" key="1">
    <citation type="submission" date="2024-02" db="EMBL/GenBank/DDBJ databases">
        <title>Metagenome Assembled Genome of Zalaria obscura JY119.</title>
        <authorList>
            <person name="Vighnesh L."/>
            <person name="Jagadeeshwari U."/>
            <person name="Venkata Ramana C."/>
            <person name="Sasikala C."/>
        </authorList>
    </citation>
    <scope>NUCLEOTIDE SEQUENCE</scope>
    <source>
        <strain evidence="1">JY119</strain>
    </source>
</reference>
<dbReference type="EMBL" id="JAMKPW020000038">
    <property type="protein sequence ID" value="KAK8200923.1"/>
    <property type="molecule type" value="Genomic_DNA"/>
</dbReference>